<sequence length="210" mass="23365">MARGRAPGFESNREEILAAAARLFARQGYPGTSMNEVAVACQVSKPSLYHYFKDKHELLVQICESHLQTLGGLVDEVVARGLAPEPRLRALIQGFVNEYGRSQFQHRVLTEDVKFLNDEDRARLLQVERRVVAAFADAVAAVRPELVSARLEKPLTMLLFGMINWTFTWLRPDGELSYEDVAPMVADLFFGGLGAVQASSNNSLLQETAQ</sequence>
<evidence type="ECO:0000313" key="8">
    <source>
        <dbReference type="Proteomes" id="UP001285263"/>
    </source>
</evidence>
<dbReference type="InterPro" id="IPR009057">
    <property type="entry name" value="Homeodomain-like_sf"/>
</dbReference>
<dbReference type="RefSeq" id="WP_320423819.1">
    <property type="nucleotide sequence ID" value="NZ_JAXCLA010000004.1"/>
</dbReference>
<dbReference type="Gene3D" id="1.10.357.10">
    <property type="entry name" value="Tetracycline Repressor, domain 2"/>
    <property type="match status" value="1"/>
</dbReference>
<comment type="caution">
    <text evidence="7">The sequence shown here is derived from an EMBL/GenBank/DDBJ whole genome shotgun (WGS) entry which is preliminary data.</text>
</comment>
<dbReference type="InterPro" id="IPR050109">
    <property type="entry name" value="HTH-type_TetR-like_transc_reg"/>
</dbReference>
<gene>
    <name evidence="7" type="ORF">SNE35_15510</name>
</gene>
<dbReference type="Gene3D" id="1.10.10.60">
    <property type="entry name" value="Homeodomain-like"/>
    <property type="match status" value="1"/>
</dbReference>
<dbReference type="PROSITE" id="PS01081">
    <property type="entry name" value="HTH_TETR_1"/>
    <property type="match status" value="1"/>
</dbReference>
<dbReference type="PANTHER" id="PTHR30055:SF234">
    <property type="entry name" value="HTH-TYPE TRANSCRIPTIONAL REGULATOR BETI"/>
    <property type="match status" value="1"/>
</dbReference>
<keyword evidence="3 5" id="KW-0238">DNA-binding</keyword>
<evidence type="ECO:0000259" key="6">
    <source>
        <dbReference type="PROSITE" id="PS50977"/>
    </source>
</evidence>
<keyword evidence="8" id="KW-1185">Reference proteome</keyword>
<protein>
    <submittedName>
        <fullName evidence="7">TetR/AcrR family transcriptional regulator</fullName>
    </submittedName>
</protein>
<feature type="DNA-binding region" description="H-T-H motif" evidence="5">
    <location>
        <begin position="33"/>
        <end position="52"/>
    </location>
</feature>
<keyword evidence="2" id="KW-0805">Transcription regulation</keyword>
<dbReference type="PANTHER" id="PTHR30055">
    <property type="entry name" value="HTH-TYPE TRANSCRIPTIONAL REGULATOR RUTR"/>
    <property type="match status" value="1"/>
</dbReference>
<evidence type="ECO:0000256" key="3">
    <source>
        <dbReference type="ARBA" id="ARBA00023125"/>
    </source>
</evidence>
<reference evidence="7 8" key="1">
    <citation type="submission" date="2023-11" db="EMBL/GenBank/DDBJ databases">
        <title>Paucibacter sp. nov., isolated from fresh soil in Korea.</title>
        <authorList>
            <person name="Le N.T.T."/>
        </authorList>
    </citation>
    <scope>NUCLEOTIDE SEQUENCE [LARGE SCALE GENOMIC DNA]</scope>
    <source>
        <strain evidence="7 8">R3-3</strain>
    </source>
</reference>
<dbReference type="InterPro" id="IPR001647">
    <property type="entry name" value="HTH_TetR"/>
</dbReference>
<dbReference type="EMBL" id="JAXCLA010000004">
    <property type="protein sequence ID" value="MDY0745928.1"/>
    <property type="molecule type" value="Genomic_DNA"/>
</dbReference>
<feature type="domain" description="HTH tetR-type" evidence="6">
    <location>
        <begin position="10"/>
        <end position="70"/>
    </location>
</feature>
<organism evidence="7 8">
    <name type="scientific">Roseateles agri</name>
    <dbReference type="NCBI Taxonomy" id="3098619"/>
    <lineage>
        <taxon>Bacteria</taxon>
        <taxon>Pseudomonadati</taxon>
        <taxon>Pseudomonadota</taxon>
        <taxon>Betaproteobacteria</taxon>
        <taxon>Burkholderiales</taxon>
        <taxon>Sphaerotilaceae</taxon>
        <taxon>Roseateles</taxon>
    </lineage>
</organism>
<proteinExistence type="predicted"/>
<evidence type="ECO:0000313" key="7">
    <source>
        <dbReference type="EMBL" id="MDY0745928.1"/>
    </source>
</evidence>
<evidence type="ECO:0000256" key="4">
    <source>
        <dbReference type="ARBA" id="ARBA00023163"/>
    </source>
</evidence>
<keyword evidence="4" id="KW-0804">Transcription</keyword>
<name>A0ABU5DI07_9BURK</name>
<dbReference type="PRINTS" id="PR00455">
    <property type="entry name" value="HTHTETR"/>
</dbReference>
<dbReference type="InterPro" id="IPR023772">
    <property type="entry name" value="DNA-bd_HTH_TetR-type_CS"/>
</dbReference>
<accession>A0ABU5DI07</accession>
<evidence type="ECO:0000256" key="5">
    <source>
        <dbReference type="PROSITE-ProRule" id="PRU00335"/>
    </source>
</evidence>
<dbReference type="Proteomes" id="UP001285263">
    <property type="component" value="Unassembled WGS sequence"/>
</dbReference>
<dbReference type="PROSITE" id="PS50977">
    <property type="entry name" value="HTH_TETR_2"/>
    <property type="match status" value="1"/>
</dbReference>
<dbReference type="InterPro" id="IPR036271">
    <property type="entry name" value="Tet_transcr_reg_TetR-rel_C_sf"/>
</dbReference>
<dbReference type="InterPro" id="IPR041490">
    <property type="entry name" value="KstR2_TetR_C"/>
</dbReference>
<dbReference type="SUPFAM" id="SSF46689">
    <property type="entry name" value="Homeodomain-like"/>
    <property type="match status" value="1"/>
</dbReference>
<evidence type="ECO:0000256" key="1">
    <source>
        <dbReference type="ARBA" id="ARBA00022491"/>
    </source>
</evidence>
<dbReference type="SUPFAM" id="SSF48498">
    <property type="entry name" value="Tetracyclin repressor-like, C-terminal domain"/>
    <property type="match status" value="1"/>
</dbReference>
<evidence type="ECO:0000256" key="2">
    <source>
        <dbReference type="ARBA" id="ARBA00023015"/>
    </source>
</evidence>
<keyword evidence="1" id="KW-0678">Repressor</keyword>
<dbReference type="Pfam" id="PF17932">
    <property type="entry name" value="TetR_C_24"/>
    <property type="match status" value="1"/>
</dbReference>
<dbReference type="Pfam" id="PF00440">
    <property type="entry name" value="TetR_N"/>
    <property type="match status" value="1"/>
</dbReference>